<dbReference type="Pfam" id="PF00486">
    <property type="entry name" value="Trans_reg_C"/>
    <property type="match status" value="1"/>
</dbReference>
<evidence type="ECO:0000313" key="8">
    <source>
        <dbReference type="Proteomes" id="UP001171902"/>
    </source>
</evidence>
<dbReference type="SMART" id="SM01043">
    <property type="entry name" value="BTAD"/>
    <property type="match status" value="1"/>
</dbReference>
<gene>
    <name evidence="7" type="ORF">QWI33_22790</name>
</gene>
<name>A0ABT7YVF3_9ACTN</name>
<dbReference type="Proteomes" id="UP001171902">
    <property type="component" value="Unassembled WGS sequence"/>
</dbReference>
<dbReference type="InterPro" id="IPR005158">
    <property type="entry name" value="BTAD"/>
</dbReference>
<dbReference type="SMART" id="SM00028">
    <property type="entry name" value="TPR"/>
    <property type="match status" value="6"/>
</dbReference>
<dbReference type="SMART" id="SM00862">
    <property type="entry name" value="Trans_reg_C"/>
    <property type="match status" value="1"/>
</dbReference>
<protein>
    <submittedName>
        <fullName evidence="7">BTAD domain-containing putative transcriptional regulator</fullName>
    </submittedName>
</protein>
<dbReference type="RefSeq" id="WP_289959225.1">
    <property type="nucleotide sequence ID" value="NZ_JAUEMJ010000008.1"/>
</dbReference>
<evidence type="ECO:0000313" key="7">
    <source>
        <dbReference type="EMBL" id="MDN3242567.1"/>
    </source>
</evidence>
<evidence type="ECO:0000256" key="4">
    <source>
        <dbReference type="ARBA" id="ARBA00023163"/>
    </source>
</evidence>
<accession>A0ABT7YVF3</accession>
<dbReference type="PROSITE" id="PS51755">
    <property type="entry name" value="OMPR_PHOB"/>
    <property type="match status" value="1"/>
</dbReference>
<dbReference type="InterPro" id="IPR019734">
    <property type="entry name" value="TPR_rpt"/>
</dbReference>
<dbReference type="PANTHER" id="PTHR35807">
    <property type="entry name" value="TRANSCRIPTIONAL REGULATOR REDD-RELATED"/>
    <property type="match status" value="1"/>
</dbReference>
<evidence type="ECO:0000259" key="6">
    <source>
        <dbReference type="PROSITE" id="PS51755"/>
    </source>
</evidence>
<dbReference type="Gene3D" id="1.10.10.10">
    <property type="entry name" value="Winged helix-like DNA-binding domain superfamily/Winged helix DNA-binding domain"/>
    <property type="match status" value="1"/>
</dbReference>
<dbReference type="InterPro" id="IPR016032">
    <property type="entry name" value="Sig_transdc_resp-reg_C-effctor"/>
</dbReference>
<dbReference type="CDD" id="cd15831">
    <property type="entry name" value="BTAD"/>
    <property type="match status" value="1"/>
</dbReference>
<dbReference type="Gene3D" id="1.25.40.10">
    <property type="entry name" value="Tetratricopeptide repeat domain"/>
    <property type="match status" value="3"/>
</dbReference>
<sequence>MSDALQFKVLGPMSIARDGDPLLVRAPLQRRLLAALLARSGQVVTLEALADAVWGETVPDNARNALMVYLHRLRRALGSDGRIVRESTGYRMIVTADDFDAKAFEEWSAAAKHASKEGRLEQSAALYSRALGLWHGEPYADVPSLGLVAAEALRLSELRSLVHQESLELRLDLGLHASVIGEFEALASDHPFRERLTALRAVALYRSGRQAEALQVFRESRKALREELGIDPGLLLQRVHDAILNGDKRLDTVSTDSIEGEWAPPAEARIEVAPAAAVTPRELPAEVAAFTGRASEFRELEAARLGDESEGIPPAPIVVLSGMAGVGKTASAVHWSRRIAHDYPDGQLFLDLRGYSAVPALRPIEALAAMLRSLGLADDQVPVDVDQAAARLRTETADRRMLVLLDNARSAEQVAPLLPGGPGSLVIVTSRNRLGDLLARHGGVHLALAPLVSEDAISLLKSLLRLPRSALDRDIDQLARRCGYLPLALRIAAANLADRPHGVGEYTDRLSTGEFLAALQIGDSPETAVKATFDRSYAAQPDEARLVFRMFGLAPVGSLSVDALAAVAGTTWAAAERAAAQLVNANMVNRDGRGRLLLHDLVRDFANGLVGADDPLRAEALERLFAWYLETADAASASRYPANARLLHPEPAQGPPRFDTPEAATRWLEEERDQLIAIARYAAEHGRGAVAWRLADALRAHAWTSMDRVDFLALADAALTGALQERSGPGEAVAELCLSTAYAKAREFGSVVEHAGRAAELSRRIGWVAGQASAHHNMTLACWLIGRPQVALEHGTAALEINRAHGRRRGQSVNLGALSSVYGMLGDLRLKVLLRREGLRIAEEIGDVRLRESHLCGLVSASVELGDLATAERLMDEVMRIETASGRGELTPLATGSLAEVYSGLGKHEDALPYAEAVARAGVAGCDRRHESDGLVAVAFSLNRLERHAEAVEAANRALTSVKTDLKGTEILALIERAIGRLGLGQVEAARRDASSALDMAREVGDRIREGLALNALAEAALRLEETALAREHAERARDLLRPIGHFAGGTWSLWLLGAVARAEGDEAAARRCQREVEDAYAQAEVPLPSRYDVGPQRSTSEE</sequence>
<dbReference type="InterPro" id="IPR001867">
    <property type="entry name" value="OmpR/PhoB-type_DNA-bd"/>
</dbReference>
<reference evidence="7" key="1">
    <citation type="submission" date="2023-06" db="EMBL/GenBank/DDBJ databases">
        <title>Gycomyces niveus sp.nov., a novel actinomycete isolated from soil in Shouguang.</title>
        <authorList>
            <person name="Yang X."/>
            <person name="Zhao J."/>
        </authorList>
    </citation>
    <scope>NUCLEOTIDE SEQUENCE</scope>
    <source>
        <strain evidence="7">NEAU C2</strain>
    </source>
</reference>
<comment type="caution">
    <text evidence="7">The sequence shown here is derived from an EMBL/GenBank/DDBJ whole genome shotgun (WGS) entry which is preliminary data.</text>
</comment>
<dbReference type="InterPro" id="IPR036388">
    <property type="entry name" value="WH-like_DNA-bd_sf"/>
</dbReference>
<evidence type="ECO:0000256" key="5">
    <source>
        <dbReference type="PROSITE-ProRule" id="PRU01091"/>
    </source>
</evidence>
<feature type="domain" description="OmpR/PhoB-type" evidence="6">
    <location>
        <begin position="1"/>
        <end position="94"/>
    </location>
</feature>
<keyword evidence="4" id="KW-0804">Transcription</keyword>
<organism evidence="7 8">
    <name type="scientific">Glycomyces tritici</name>
    <dbReference type="NCBI Taxonomy" id="2665176"/>
    <lineage>
        <taxon>Bacteria</taxon>
        <taxon>Bacillati</taxon>
        <taxon>Actinomycetota</taxon>
        <taxon>Actinomycetes</taxon>
        <taxon>Glycomycetales</taxon>
        <taxon>Glycomycetaceae</taxon>
        <taxon>Glycomyces</taxon>
    </lineage>
</organism>
<keyword evidence="3 5" id="KW-0238">DNA-binding</keyword>
<dbReference type="InterPro" id="IPR051677">
    <property type="entry name" value="AfsR-DnrI-RedD_regulator"/>
</dbReference>
<feature type="DNA-binding region" description="OmpR/PhoB-type" evidence="5">
    <location>
        <begin position="1"/>
        <end position="94"/>
    </location>
</feature>
<keyword evidence="2" id="KW-0805">Transcription regulation</keyword>
<dbReference type="EMBL" id="JAUEMJ010000008">
    <property type="protein sequence ID" value="MDN3242567.1"/>
    <property type="molecule type" value="Genomic_DNA"/>
</dbReference>
<dbReference type="InterPro" id="IPR011990">
    <property type="entry name" value="TPR-like_helical_dom_sf"/>
</dbReference>
<dbReference type="PANTHER" id="PTHR35807:SF1">
    <property type="entry name" value="TRANSCRIPTIONAL REGULATOR REDD"/>
    <property type="match status" value="1"/>
</dbReference>
<evidence type="ECO:0000256" key="1">
    <source>
        <dbReference type="ARBA" id="ARBA00005820"/>
    </source>
</evidence>
<dbReference type="SUPFAM" id="SSF52540">
    <property type="entry name" value="P-loop containing nucleoside triphosphate hydrolases"/>
    <property type="match status" value="1"/>
</dbReference>
<dbReference type="SUPFAM" id="SSF46894">
    <property type="entry name" value="C-terminal effector domain of the bipartite response regulators"/>
    <property type="match status" value="1"/>
</dbReference>
<proteinExistence type="inferred from homology"/>
<evidence type="ECO:0000256" key="2">
    <source>
        <dbReference type="ARBA" id="ARBA00023015"/>
    </source>
</evidence>
<dbReference type="PRINTS" id="PR00364">
    <property type="entry name" value="DISEASERSIST"/>
</dbReference>
<keyword evidence="8" id="KW-1185">Reference proteome</keyword>
<dbReference type="InterPro" id="IPR027417">
    <property type="entry name" value="P-loop_NTPase"/>
</dbReference>
<comment type="similarity">
    <text evidence="1">Belongs to the AfsR/DnrI/RedD regulatory family.</text>
</comment>
<dbReference type="Pfam" id="PF03704">
    <property type="entry name" value="BTAD"/>
    <property type="match status" value="1"/>
</dbReference>
<evidence type="ECO:0000256" key="3">
    <source>
        <dbReference type="ARBA" id="ARBA00023125"/>
    </source>
</evidence>
<dbReference type="SUPFAM" id="SSF48452">
    <property type="entry name" value="TPR-like"/>
    <property type="match status" value="3"/>
</dbReference>